<dbReference type="PROSITE" id="PS00028">
    <property type="entry name" value="ZINC_FINGER_C2H2_1"/>
    <property type="match status" value="8"/>
</dbReference>
<name>A0A8C0P5Q4_CANLF</name>
<feature type="region of interest" description="Disordered" evidence="13">
    <location>
        <begin position="737"/>
        <end position="769"/>
    </location>
</feature>
<dbReference type="InterPro" id="IPR013087">
    <property type="entry name" value="Znf_C2H2_type"/>
</dbReference>
<sequence>MRQRLFRHSLRKGARRLMGNGVPNLMDSPQRSPGNWSLAAAPAHVQFCLIVRPLPCLQLRSAGNRGDPGSTRCSGPSPARRMRTTALASEFSKLFQEQEKMNTSQGSVLFEDISVDFTQKEWQLLDPAQRLLYRDVMLENYRHLVSLGHCVTKPELIFKLEQGEEPWVPKKELPSQSCPEVQEANNMKERSEAKEDKYSRKAFFFNNRILTKERTKTLRNPVPSRKISHKCDLSGTSLESVSELIISNRNHVRKTSSDLNGWGSLHAMHEKIHAVNKPHESDRKKKSHRYKEEFIQHEKNSVLEKLLEYNNCGKVFHKKTAFVTHKRPHKGEKPSEDNEYRQAFTQKLKLSAHPKTLKERKSCESSKNKKPSCMKSTHVHQRAHLGEKHYDCNKLGKSFSRKSNLTQHQKMYRGGTPDEYNESERALRKSYHTQSDRTHAGEKICDSDKCGKSFHEKPCLTQHQRTHTKEKPSECNDSERAIRKESHLTQSQRINTRGKSFQGSKCEKSSCEKLKFAQHQRMHSGRKTNEYPKSGKTISKKSHLTQSQKAHKGKKAYNCNKCGRSFPKKTDLTQHQSTHTGKKPYECNECGKSFFVKSNLTEHQRTHTGEKPYECNECGKSFCQKSALTVHQRTHTGEKPYKCNDCGKTFCVKSNLTQHQRTHTGEKPYKCNECWRSFCVKSNLVVHQRTHTGEKPYKCPECGKTFYEKSALTKHQRIHTGEKPYECNECRKTFSQRSALTKHQRKTHKKKTPINAARMQKPASTNQIR</sequence>
<feature type="region of interest" description="Disordered" evidence="13">
    <location>
        <begin position="461"/>
        <end position="502"/>
    </location>
</feature>
<feature type="compositionally biased region" description="Basic residues" evidence="13">
    <location>
        <begin position="368"/>
        <end position="383"/>
    </location>
</feature>
<comment type="similarity">
    <text evidence="3">Belongs to the krueppel C2H2-type zinc-finger protein family.</text>
</comment>
<keyword evidence="8" id="KW-0805">Transcription regulation</keyword>
<dbReference type="PROSITE" id="PS50805">
    <property type="entry name" value="KRAB"/>
    <property type="match status" value="1"/>
</dbReference>
<dbReference type="Ensembl" id="ENSCAFT00030036673.1">
    <property type="protein sequence ID" value="ENSCAFP00030031994.1"/>
    <property type="gene ID" value="ENSCAFG00030019972.1"/>
</dbReference>
<dbReference type="Gene3D" id="3.30.160.60">
    <property type="entry name" value="Classic Zinc Finger"/>
    <property type="match status" value="11"/>
</dbReference>
<feature type="domain" description="C2H2-type" evidence="14">
    <location>
        <begin position="307"/>
        <end position="334"/>
    </location>
</feature>
<feature type="compositionally biased region" description="Basic residues" evidence="13">
    <location>
        <begin position="517"/>
        <end position="526"/>
    </location>
</feature>
<dbReference type="Gene3D" id="6.10.140.140">
    <property type="match status" value="1"/>
</dbReference>
<evidence type="ECO:0000313" key="16">
    <source>
        <dbReference type="Ensembl" id="ENSCAFP00030031994.1"/>
    </source>
</evidence>
<evidence type="ECO:0000256" key="5">
    <source>
        <dbReference type="ARBA" id="ARBA00022737"/>
    </source>
</evidence>
<feature type="compositionally biased region" description="Polar residues" evidence="13">
    <location>
        <begin position="488"/>
        <end position="502"/>
    </location>
</feature>
<dbReference type="Pfam" id="PF01352">
    <property type="entry name" value="KRAB"/>
    <property type="match status" value="1"/>
</dbReference>
<evidence type="ECO:0000256" key="2">
    <source>
        <dbReference type="ARBA" id="ARBA00004123"/>
    </source>
</evidence>
<evidence type="ECO:0000256" key="1">
    <source>
        <dbReference type="ARBA" id="ARBA00003767"/>
    </source>
</evidence>
<keyword evidence="5" id="KW-0677">Repeat</keyword>
<protein>
    <recommendedName>
        <fullName evidence="18">Zinc finger protein 334</fullName>
    </recommendedName>
</protein>
<keyword evidence="7" id="KW-0862">Zinc</keyword>
<keyword evidence="10" id="KW-0804">Transcription</keyword>
<feature type="domain" description="C2H2-type" evidence="14">
    <location>
        <begin position="557"/>
        <end position="584"/>
    </location>
</feature>
<dbReference type="SUPFAM" id="SSF57667">
    <property type="entry name" value="beta-beta-alpha zinc fingers"/>
    <property type="match status" value="8"/>
</dbReference>
<evidence type="ECO:0000259" key="15">
    <source>
        <dbReference type="PROSITE" id="PS50805"/>
    </source>
</evidence>
<dbReference type="SMART" id="SM00355">
    <property type="entry name" value="ZnF_C2H2"/>
    <property type="match status" value="10"/>
</dbReference>
<evidence type="ECO:0000256" key="8">
    <source>
        <dbReference type="ARBA" id="ARBA00023015"/>
    </source>
</evidence>
<dbReference type="GO" id="GO:0003677">
    <property type="term" value="F:DNA binding"/>
    <property type="evidence" value="ECO:0007669"/>
    <property type="project" value="UniProtKB-KW"/>
</dbReference>
<dbReference type="Pfam" id="PF00096">
    <property type="entry name" value="zf-C2H2"/>
    <property type="match status" value="7"/>
</dbReference>
<dbReference type="SUPFAM" id="SSF109640">
    <property type="entry name" value="KRAB domain (Kruppel-associated box)"/>
    <property type="match status" value="1"/>
</dbReference>
<evidence type="ECO:0000256" key="3">
    <source>
        <dbReference type="ARBA" id="ARBA00006991"/>
    </source>
</evidence>
<comment type="subcellular location">
    <subcellularLocation>
        <location evidence="2">Nucleus</location>
    </subcellularLocation>
</comment>
<evidence type="ECO:0008006" key="18">
    <source>
        <dbReference type="Google" id="ProtNLM"/>
    </source>
</evidence>
<dbReference type="GO" id="GO:0008270">
    <property type="term" value="F:zinc ion binding"/>
    <property type="evidence" value="ECO:0007669"/>
    <property type="project" value="UniProtKB-KW"/>
</dbReference>
<evidence type="ECO:0000256" key="10">
    <source>
        <dbReference type="ARBA" id="ARBA00023163"/>
    </source>
</evidence>
<feature type="region of interest" description="Disordered" evidence="13">
    <location>
        <begin position="61"/>
        <end position="80"/>
    </location>
</feature>
<feature type="compositionally biased region" description="Basic residues" evidence="13">
    <location>
        <begin position="538"/>
        <end position="550"/>
    </location>
</feature>
<dbReference type="PANTHER" id="PTHR24381">
    <property type="entry name" value="ZINC FINGER PROTEIN"/>
    <property type="match status" value="1"/>
</dbReference>
<evidence type="ECO:0000256" key="7">
    <source>
        <dbReference type="ARBA" id="ARBA00022833"/>
    </source>
</evidence>
<feature type="domain" description="C2H2-type" evidence="14">
    <location>
        <begin position="669"/>
        <end position="696"/>
    </location>
</feature>
<dbReference type="FunFam" id="3.30.160.60:FF:000011">
    <property type="entry name" value="zinc finger protein 615 isoform X1"/>
    <property type="match status" value="1"/>
</dbReference>
<comment type="function">
    <text evidence="1">May be involved in transcriptional regulation.</text>
</comment>
<feature type="domain" description="KRAB" evidence="15">
    <location>
        <begin position="108"/>
        <end position="179"/>
    </location>
</feature>
<dbReference type="PROSITE" id="PS50157">
    <property type="entry name" value="ZINC_FINGER_C2H2_2"/>
    <property type="match status" value="11"/>
</dbReference>
<reference evidence="16" key="1">
    <citation type="submission" date="2019-03" db="EMBL/GenBank/DDBJ databases">
        <authorList>
            <person name="Warren W.C."/>
            <person name="Johnson G.S."/>
        </authorList>
    </citation>
    <scope>NUCLEOTIDE SEQUENCE [LARGE SCALE GENOMIC DNA]</scope>
    <source>
        <strain evidence="16">Basenji</strain>
    </source>
</reference>
<feature type="compositionally biased region" description="Basic and acidic residues" evidence="13">
    <location>
        <begin position="467"/>
        <end position="487"/>
    </location>
</feature>
<keyword evidence="9" id="KW-0238">DNA-binding</keyword>
<proteinExistence type="inferred from homology"/>
<dbReference type="PANTHER" id="PTHR24381:SF390">
    <property type="entry name" value="ZINC FINGER PROTEIN 37 HOMOLOG"/>
    <property type="match status" value="1"/>
</dbReference>
<dbReference type="Proteomes" id="UP000694429">
    <property type="component" value="Chromosome 24"/>
</dbReference>
<evidence type="ECO:0000256" key="4">
    <source>
        <dbReference type="ARBA" id="ARBA00022723"/>
    </source>
</evidence>
<feature type="region of interest" description="Disordered" evidence="13">
    <location>
        <begin position="406"/>
        <end position="438"/>
    </location>
</feature>
<dbReference type="SMART" id="SM00349">
    <property type="entry name" value="KRAB"/>
    <property type="match status" value="1"/>
</dbReference>
<evidence type="ECO:0000256" key="12">
    <source>
        <dbReference type="PROSITE-ProRule" id="PRU00042"/>
    </source>
</evidence>
<feature type="domain" description="C2H2-type" evidence="14">
    <location>
        <begin position="443"/>
        <end position="472"/>
    </location>
</feature>
<dbReference type="CDD" id="cd07765">
    <property type="entry name" value="KRAB_A-box"/>
    <property type="match status" value="1"/>
</dbReference>
<feature type="compositionally biased region" description="Polar residues" evidence="13">
    <location>
        <begin position="174"/>
        <end position="185"/>
    </location>
</feature>
<feature type="domain" description="C2H2-type" evidence="14">
    <location>
        <begin position="390"/>
        <end position="417"/>
    </location>
</feature>
<evidence type="ECO:0000256" key="9">
    <source>
        <dbReference type="ARBA" id="ARBA00023125"/>
    </source>
</evidence>
<feature type="domain" description="C2H2-type" evidence="14">
    <location>
        <begin position="641"/>
        <end position="668"/>
    </location>
</feature>
<keyword evidence="6 12" id="KW-0863">Zinc-finger</keyword>
<keyword evidence="4" id="KW-0479">Metal-binding</keyword>
<dbReference type="FunFam" id="3.30.160.60:FF:000250">
    <property type="entry name" value="zinc finger protein 197 isoform X1"/>
    <property type="match status" value="1"/>
</dbReference>
<dbReference type="InterPro" id="IPR036236">
    <property type="entry name" value="Znf_C2H2_sf"/>
</dbReference>
<evidence type="ECO:0000313" key="17">
    <source>
        <dbReference type="Proteomes" id="UP000694429"/>
    </source>
</evidence>
<keyword evidence="11" id="KW-0539">Nucleus</keyword>
<evidence type="ECO:0000256" key="13">
    <source>
        <dbReference type="SAM" id="MobiDB-lite"/>
    </source>
</evidence>
<dbReference type="FunFam" id="3.30.160.60:FF:002254">
    <property type="entry name" value="Zinc finger protein 540"/>
    <property type="match status" value="1"/>
</dbReference>
<feature type="domain" description="C2H2-type" evidence="14">
    <location>
        <begin position="725"/>
        <end position="753"/>
    </location>
</feature>
<reference evidence="16" key="2">
    <citation type="submission" date="2025-08" db="UniProtKB">
        <authorList>
            <consortium name="Ensembl"/>
        </authorList>
    </citation>
    <scope>IDENTIFICATION</scope>
</reference>
<feature type="domain" description="C2H2-type" evidence="14">
    <location>
        <begin position="697"/>
        <end position="724"/>
    </location>
</feature>
<feature type="domain" description="C2H2-type" evidence="14">
    <location>
        <begin position="585"/>
        <end position="612"/>
    </location>
</feature>
<evidence type="ECO:0000259" key="14">
    <source>
        <dbReference type="PROSITE" id="PS50157"/>
    </source>
</evidence>
<dbReference type="AlphaFoldDB" id="A0A8C0P5Q4"/>
<feature type="region of interest" description="Disordered" evidence="13">
    <location>
        <begin position="354"/>
        <end position="385"/>
    </location>
</feature>
<feature type="domain" description="C2H2-type" evidence="14">
    <location>
        <begin position="501"/>
        <end position="528"/>
    </location>
</feature>
<evidence type="ECO:0000256" key="11">
    <source>
        <dbReference type="ARBA" id="ARBA00023242"/>
    </source>
</evidence>
<organism evidence="16 17">
    <name type="scientific">Canis lupus familiaris</name>
    <name type="common">Dog</name>
    <name type="synonym">Canis familiaris</name>
    <dbReference type="NCBI Taxonomy" id="9615"/>
    <lineage>
        <taxon>Eukaryota</taxon>
        <taxon>Metazoa</taxon>
        <taxon>Chordata</taxon>
        <taxon>Craniata</taxon>
        <taxon>Vertebrata</taxon>
        <taxon>Euteleostomi</taxon>
        <taxon>Mammalia</taxon>
        <taxon>Eutheria</taxon>
        <taxon>Laurasiatheria</taxon>
        <taxon>Carnivora</taxon>
        <taxon>Caniformia</taxon>
        <taxon>Canidae</taxon>
        <taxon>Canis</taxon>
    </lineage>
</organism>
<dbReference type="InterPro" id="IPR001909">
    <property type="entry name" value="KRAB"/>
</dbReference>
<feature type="compositionally biased region" description="Basic residues" evidence="13">
    <location>
        <begin position="740"/>
        <end position="752"/>
    </location>
</feature>
<feature type="domain" description="C2H2-type" evidence="14">
    <location>
        <begin position="613"/>
        <end position="640"/>
    </location>
</feature>
<dbReference type="FunFam" id="3.30.160.60:FF:000361">
    <property type="entry name" value="Zinc finger protein 658"/>
    <property type="match status" value="1"/>
</dbReference>
<feature type="region of interest" description="Disordered" evidence="13">
    <location>
        <begin position="517"/>
        <end position="550"/>
    </location>
</feature>
<dbReference type="GO" id="GO:0005634">
    <property type="term" value="C:nucleus"/>
    <property type="evidence" value="ECO:0007669"/>
    <property type="project" value="UniProtKB-SubCell"/>
</dbReference>
<dbReference type="FunFam" id="3.30.160.60:FF:002343">
    <property type="entry name" value="Zinc finger protein 33A"/>
    <property type="match status" value="4"/>
</dbReference>
<accession>A0A8C0P5Q4</accession>
<feature type="compositionally biased region" description="Basic and acidic residues" evidence="13">
    <location>
        <begin position="356"/>
        <end position="367"/>
    </location>
</feature>
<dbReference type="InterPro" id="IPR036051">
    <property type="entry name" value="KRAB_dom_sf"/>
</dbReference>
<feature type="region of interest" description="Disordered" evidence="13">
    <location>
        <begin position="169"/>
        <end position="193"/>
    </location>
</feature>
<dbReference type="GO" id="GO:0006355">
    <property type="term" value="P:regulation of DNA-templated transcription"/>
    <property type="evidence" value="ECO:0007669"/>
    <property type="project" value="InterPro"/>
</dbReference>
<evidence type="ECO:0000256" key="6">
    <source>
        <dbReference type="ARBA" id="ARBA00022771"/>
    </source>
</evidence>